<protein>
    <recommendedName>
        <fullName evidence="2">Mce/MlaD domain-containing protein</fullName>
    </recommendedName>
</protein>
<dbReference type="AlphaFoldDB" id="A0A1Z1MNT1"/>
<dbReference type="EMBL" id="MF101448">
    <property type="protein sequence ID" value="ARW67596.1"/>
    <property type="molecule type" value="Genomic_DNA"/>
</dbReference>
<accession>A0A1Z1MNT1</accession>
<sequence>MSNILKYNYTSKYLTKSLKTILSILIFIFVLIILIVSFLGIKKKRGYDLFVEFSHSYGLKNGTSVNFRGVKIGYINNINIQFNKVIVLLHIKSKKILIPKTSIVEANQVGLFNDVVIDITPLSLIKYNNMDKKLIDVMSLQCINSSFLCSNFYLKGYKGLNYDDLIRSTTRISQRFDDPRFFRLFYILLYNSIDISDEILILFQHFSYFIYLLAKILVSISSKYGF</sequence>
<keyword evidence="3" id="KW-0934">Plastid</keyword>
<feature type="domain" description="Mce/MlaD" evidence="2">
    <location>
        <begin position="45"/>
        <end position="121"/>
    </location>
</feature>
<gene>
    <name evidence="3" type="primary">ycf22</name>
</gene>
<dbReference type="Pfam" id="PF02470">
    <property type="entry name" value="MlaD"/>
    <property type="match status" value="1"/>
</dbReference>
<proteinExistence type="predicted"/>
<reference evidence="3" key="1">
    <citation type="journal article" date="2017" name="J. Phycol.">
        <title>Analysis of chloroplast genomes and a supermatrix inform reclassification of the Rhodomelaceae (Rhodophyta).</title>
        <authorList>
            <person name="Diaz-Tapia P."/>
            <person name="Maggs C.A."/>
            <person name="West J.A."/>
            <person name="Verbruggen H."/>
        </authorList>
    </citation>
    <scope>NUCLEOTIDE SEQUENCE</scope>
    <source>
        <strain evidence="3">PD1509</strain>
    </source>
</reference>
<name>A0A1Z1MNT1_9FLOR</name>
<keyword evidence="1" id="KW-0812">Transmembrane</keyword>
<dbReference type="InterPro" id="IPR039342">
    <property type="entry name" value="TGD2-like"/>
</dbReference>
<dbReference type="InterPro" id="IPR003399">
    <property type="entry name" value="Mce/MlaD"/>
</dbReference>
<dbReference type="PANTHER" id="PTHR34675:SF1">
    <property type="entry name" value="PROTEIN TRIGALACTOSYLDIACYLGLYCEROL 2, CHLOROPLASTIC"/>
    <property type="match status" value="1"/>
</dbReference>
<evidence type="ECO:0000259" key="2">
    <source>
        <dbReference type="Pfam" id="PF02470"/>
    </source>
</evidence>
<organism evidence="3">
    <name type="scientific">Lophocladia kuetzingii</name>
    <dbReference type="NCBI Taxonomy" id="675577"/>
    <lineage>
        <taxon>Eukaryota</taxon>
        <taxon>Rhodophyta</taxon>
        <taxon>Florideophyceae</taxon>
        <taxon>Rhodymeniophycidae</taxon>
        <taxon>Ceramiales</taxon>
        <taxon>Rhodomelaceae</taxon>
        <taxon>Lophothalieae</taxon>
        <taxon>Lophocladia</taxon>
    </lineage>
</organism>
<keyword evidence="3" id="KW-0150">Chloroplast</keyword>
<geneLocation type="chloroplast" evidence="3"/>
<dbReference type="RefSeq" id="YP_009398410.1">
    <property type="nucleotide sequence ID" value="NC_035292.1"/>
</dbReference>
<keyword evidence="1" id="KW-0472">Membrane</keyword>
<keyword evidence="1" id="KW-1133">Transmembrane helix</keyword>
<dbReference type="GeneID" id="33360939"/>
<dbReference type="PANTHER" id="PTHR34675">
    <property type="entry name" value="PROTEIN TRIGALACTOSYLDIACYLGLYCEROL 2, CHLOROPLASTIC"/>
    <property type="match status" value="1"/>
</dbReference>
<evidence type="ECO:0000313" key="3">
    <source>
        <dbReference type="EMBL" id="ARW67596.1"/>
    </source>
</evidence>
<feature type="transmembrane region" description="Helical" evidence="1">
    <location>
        <begin position="20"/>
        <end position="41"/>
    </location>
</feature>
<evidence type="ECO:0000256" key="1">
    <source>
        <dbReference type="SAM" id="Phobius"/>
    </source>
</evidence>